<feature type="transmembrane region" description="Helical" evidence="1">
    <location>
        <begin position="105"/>
        <end position="123"/>
    </location>
</feature>
<evidence type="ECO:0000256" key="1">
    <source>
        <dbReference type="SAM" id="Phobius"/>
    </source>
</evidence>
<accession>A0A2Z5G2Z5</accession>
<keyword evidence="1" id="KW-0812">Transmembrane</keyword>
<feature type="transmembrane region" description="Helical" evidence="1">
    <location>
        <begin position="41"/>
        <end position="64"/>
    </location>
</feature>
<dbReference type="KEGG" id="abas:ACPOL_3768"/>
<keyword evidence="1" id="KW-0472">Membrane</keyword>
<keyword evidence="1" id="KW-1133">Transmembrane helix</keyword>
<dbReference type="AlphaFoldDB" id="A0A2Z5G2Z5"/>
<sequence length="217" mass="23706">MLRSLKIRMIVLTTHGILIALLGAALLYLRATMTNLFFDVVAVGLALLLSVAALILAGLADWMAAFGEGFRHFRRFTLYLLCGSGLLMAAVFLACYPYGSMPLLLLLAAAHASLFSISVFAFYFKARQRPGNRWLVVTSGMISLVFAITMVVLATRNDDLLAATVVGVYLCFVGSKLLFFAWSLHRTREAERTLTRESTDVHYVPPPIAVPGAATKS</sequence>
<feature type="transmembrane region" description="Helical" evidence="1">
    <location>
        <begin position="135"/>
        <end position="154"/>
    </location>
</feature>
<name>A0A2Z5G2Z5_9BACT</name>
<dbReference type="EMBL" id="CP030840">
    <property type="protein sequence ID" value="AXC13047.1"/>
    <property type="molecule type" value="Genomic_DNA"/>
</dbReference>
<protein>
    <submittedName>
        <fullName evidence="2">Uncharacterized protein</fullName>
    </submittedName>
</protein>
<evidence type="ECO:0000313" key="3">
    <source>
        <dbReference type="Proteomes" id="UP000253606"/>
    </source>
</evidence>
<proteinExistence type="predicted"/>
<dbReference type="Proteomes" id="UP000253606">
    <property type="component" value="Chromosome"/>
</dbReference>
<feature type="transmembrane region" description="Helical" evidence="1">
    <location>
        <begin position="76"/>
        <end position="99"/>
    </location>
</feature>
<dbReference type="OrthoDB" id="123440at2"/>
<gene>
    <name evidence="2" type="ORF">ACPOL_3768</name>
</gene>
<dbReference type="RefSeq" id="WP_114208131.1">
    <property type="nucleotide sequence ID" value="NZ_CP030840.1"/>
</dbReference>
<organism evidence="2 3">
    <name type="scientific">Acidisarcina polymorpha</name>
    <dbReference type="NCBI Taxonomy" id="2211140"/>
    <lineage>
        <taxon>Bacteria</taxon>
        <taxon>Pseudomonadati</taxon>
        <taxon>Acidobacteriota</taxon>
        <taxon>Terriglobia</taxon>
        <taxon>Terriglobales</taxon>
        <taxon>Acidobacteriaceae</taxon>
        <taxon>Acidisarcina</taxon>
    </lineage>
</organism>
<evidence type="ECO:0000313" key="2">
    <source>
        <dbReference type="EMBL" id="AXC13047.1"/>
    </source>
</evidence>
<keyword evidence="3" id="KW-1185">Reference proteome</keyword>
<reference evidence="2 3" key="1">
    <citation type="journal article" date="2018" name="Front. Microbiol.">
        <title>Hydrolytic Capabilities as a Key to Environmental Success: Chitinolytic and Cellulolytic Acidobacteria From Acidic Sub-arctic Soils and Boreal Peatlands.</title>
        <authorList>
            <person name="Belova S.E."/>
            <person name="Ravin N.V."/>
            <person name="Pankratov T.A."/>
            <person name="Rakitin A.L."/>
            <person name="Ivanova A.A."/>
            <person name="Beletsky A.V."/>
            <person name="Mardanov A.V."/>
            <person name="Sinninghe Damste J.S."/>
            <person name="Dedysh S.N."/>
        </authorList>
    </citation>
    <scope>NUCLEOTIDE SEQUENCE [LARGE SCALE GENOMIC DNA]</scope>
    <source>
        <strain evidence="2 3">SBC82</strain>
    </source>
</reference>
<feature type="transmembrane region" description="Helical" evidence="1">
    <location>
        <begin position="160"/>
        <end position="182"/>
    </location>
</feature>
<feature type="transmembrane region" description="Helical" evidence="1">
    <location>
        <begin position="7"/>
        <end position="29"/>
    </location>
</feature>